<feature type="transmembrane region" description="Helical" evidence="1">
    <location>
        <begin position="21"/>
        <end position="40"/>
    </location>
</feature>
<keyword evidence="3" id="KW-1185">Reference proteome</keyword>
<dbReference type="AlphaFoldDB" id="A0A4Q5IVI3"/>
<evidence type="ECO:0000313" key="2">
    <source>
        <dbReference type="EMBL" id="RYU09964.1"/>
    </source>
</evidence>
<dbReference type="Proteomes" id="UP000291189">
    <property type="component" value="Unassembled WGS sequence"/>
</dbReference>
<feature type="transmembrane region" description="Helical" evidence="1">
    <location>
        <begin position="52"/>
        <end position="70"/>
    </location>
</feature>
<reference evidence="2 3" key="1">
    <citation type="submission" date="2019-01" db="EMBL/GenBank/DDBJ databases">
        <title>Nocardioides guangzhouensis sp. nov., an actinobacterium isolated from soil.</title>
        <authorList>
            <person name="Fu Y."/>
            <person name="Cai Y."/>
            <person name="Lin Z."/>
            <person name="Chen P."/>
        </authorList>
    </citation>
    <scope>NUCLEOTIDE SEQUENCE [LARGE SCALE GENOMIC DNA]</scope>
    <source>
        <strain evidence="2 3">NBRC 105384</strain>
    </source>
</reference>
<keyword evidence="1" id="KW-0812">Transmembrane</keyword>
<dbReference type="EMBL" id="SDPU01000034">
    <property type="protein sequence ID" value="RYU09964.1"/>
    <property type="molecule type" value="Genomic_DNA"/>
</dbReference>
<sequence>MPRPHHRRNEYGFDVPLHRDWLFWFLLPLAALVAILAVVTERAQPGEALLQIGGALTIAGVLIGSVRELVRGFREPREQVAPARVRSGR</sequence>
<accession>A0A4Q5IVI3</accession>
<comment type="caution">
    <text evidence="2">The sequence shown here is derived from an EMBL/GenBank/DDBJ whole genome shotgun (WGS) entry which is preliminary data.</text>
</comment>
<organism evidence="2 3">
    <name type="scientific">Nocardioides iriomotensis</name>
    <dbReference type="NCBI Taxonomy" id="715784"/>
    <lineage>
        <taxon>Bacteria</taxon>
        <taxon>Bacillati</taxon>
        <taxon>Actinomycetota</taxon>
        <taxon>Actinomycetes</taxon>
        <taxon>Propionibacteriales</taxon>
        <taxon>Nocardioidaceae</taxon>
        <taxon>Nocardioides</taxon>
    </lineage>
</organism>
<keyword evidence="1" id="KW-0472">Membrane</keyword>
<protein>
    <submittedName>
        <fullName evidence="2">Uncharacterized protein</fullName>
    </submittedName>
</protein>
<keyword evidence="1" id="KW-1133">Transmembrane helix</keyword>
<dbReference type="RefSeq" id="WP_129988961.1">
    <property type="nucleotide sequence ID" value="NZ_SDPU01000034.1"/>
</dbReference>
<gene>
    <name evidence="2" type="ORF">ETU37_19205</name>
</gene>
<name>A0A4Q5IVI3_9ACTN</name>
<proteinExistence type="predicted"/>
<evidence type="ECO:0000256" key="1">
    <source>
        <dbReference type="SAM" id="Phobius"/>
    </source>
</evidence>
<evidence type="ECO:0000313" key="3">
    <source>
        <dbReference type="Proteomes" id="UP000291189"/>
    </source>
</evidence>